<dbReference type="AlphaFoldDB" id="A0A840EJJ5"/>
<organism evidence="2 3">
    <name type="scientific">Mesonia hippocampi</name>
    <dbReference type="NCBI Taxonomy" id="1628250"/>
    <lineage>
        <taxon>Bacteria</taxon>
        <taxon>Pseudomonadati</taxon>
        <taxon>Bacteroidota</taxon>
        <taxon>Flavobacteriia</taxon>
        <taxon>Flavobacteriales</taxon>
        <taxon>Flavobacteriaceae</taxon>
        <taxon>Mesonia</taxon>
    </lineage>
</organism>
<feature type="transmembrane region" description="Helical" evidence="1">
    <location>
        <begin position="27"/>
        <end position="50"/>
    </location>
</feature>
<keyword evidence="3" id="KW-1185">Reference proteome</keyword>
<dbReference type="PANTHER" id="PTHR18640:SF5">
    <property type="entry name" value="SODIUM_BILE ACID COTRANSPORTER 7"/>
    <property type="match status" value="1"/>
</dbReference>
<reference evidence="2 3" key="1">
    <citation type="submission" date="2020-08" db="EMBL/GenBank/DDBJ databases">
        <title>Genomic Encyclopedia of Type Strains, Phase IV (KMG-IV): sequencing the most valuable type-strain genomes for metagenomic binning, comparative biology and taxonomic classification.</title>
        <authorList>
            <person name="Goeker M."/>
        </authorList>
    </citation>
    <scope>NUCLEOTIDE SEQUENCE [LARGE SCALE GENOMIC DNA]</scope>
    <source>
        <strain evidence="2 3">DSM 29568</strain>
    </source>
</reference>
<dbReference type="Gene3D" id="1.20.1530.20">
    <property type="match status" value="1"/>
</dbReference>
<dbReference type="PANTHER" id="PTHR18640">
    <property type="entry name" value="SOLUTE CARRIER FAMILY 10 MEMBER 7"/>
    <property type="match status" value="1"/>
</dbReference>
<feature type="transmembrane region" description="Helical" evidence="1">
    <location>
        <begin position="286"/>
        <end position="307"/>
    </location>
</feature>
<dbReference type="EMBL" id="JACIFO010000007">
    <property type="protein sequence ID" value="MBB4119562.1"/>
    <property type="molecule type" value="Genomic_DNA"/>
</dbReference>
<dbReference type="InterPro" id="IPR016833">
    <property type="entry name" value="Put_Na-Bile_cotransptr"/>
</dbReference>
<feature type="transmembrane region" description="Helical" evidence="1">
    <location>
        <begin position="93"/>
        <end position="117"/>
    </location>
</feature>
<gene>
    <name evidence="2" type="ORF">GGR32_001864</name>
</gene>
<dbReference type="PIRSF" id="PIRSF026166">
    <property type="entry name" value="UCP026166"/>
    <property type="match status" value="1"/>
</dbReference>
<keyword evidence="1" id="KW-0472">Membrane</keyword>
<dbReference type="InterPro" id="IPR038770">
    <property type="entry name" value="Na+/solute_symporter_sf"/>
</dbReference>
<protein>
    <submittedName>
        <fullName evidence="2">Sodium/bile acid cotransporter 7</fullName>
    </submittedName>
</protein>
<keyword evidence="1" id="KW-1133">Transmembrane helix</keyword>
<feature type="transmembrane region" description="Helical" evidence="1">
    <location>
        <begin position="158"/>
        <end position="176"/>
    </location>
</feature>
<comment type="caution">
    <text evidence="2">The sequence shown here is derived from an EMBL/GenBank/DDBJ whole genome shotgun (WGS) entry which is preliminary data.</text>
</comment>
<evidence type="ECO:0000313" key="3">
    <source>
        <dbReference type="Proteomes" id="UP000553034"/>
    </source>
</evidence>
<feature type="transmembrane region" description="Helical" evidence="1">
    <location>
        <begin position="62"/>
        <end position="81"/>
    </location>
</feature>
<keyword evidence="1" id="KW-0812">Transmembrane</keyword>
<name>A0A840EJJ5_9FLAO</name>
<evidence type="ECO:0000313" key="2">
    <source>
        <dbReference type="EMBL" id="MBB4119562.1"/>
    </source>
</evidence>
<dbReference type="GO" id="GO:0005886">
    <property type="term" value="C:plasma membrane"/>
    <property type="evidence" value="ECO:0007669"/>
    <property type="project" value="TreeGrafter"/>
</dbReference>
<evidence type="ECO:0000256" key="1">
    <source>
        <dbReference type="SAM" id="Phobius"/>
    </source>
</evidence>
<proteinExistence type="predicted"/>
<dbReference type="Pfam" id="PF13593">
    <property type="entry name" value="SBF_like"/>
    <property type="match status" value="1"/>
</dbReference>
<feature type="transmembrane region" description="Helical" evidence="1">
    <location>
        <begin position="124"/>
        <end position="146"/>
    </location>
</feature>
<dbReference type="Proteomes" id="UP000553034">
    <property type="component" value="Unassembled WGS sequence"/>
</dbReference>
<feature type="transmembrane region" description="Helical" evidence="1">
    <location>
        <begin position="221"/>
        <end position="242"/>
    </location>
</feature>
<accession>A0A840EJJ5</accession>
<sequence length="318" mass="35967">MKANLFVGALILTIIFSYFFPNLGSYIPLNTITDIGIGFIFFFYGLKLSVDELKRGMQNNKLHVLIQSFTFFVFPLTIFVIQPFSNLFLTPEVWLAFFFLACLPSTVSSSVVMVSIAKGNIPAAIFNASISGILGIFLTPFYMSFFLKGQTDFSFSEVLIKLFLQIIIPLILGFLLRHPLEVFVNKYRTKLSLIDKMSIILIVYNSFSLSFNANIFEQFSIKSILIFLLIVGWLFFGIYFLISMLSKKLGFSEEDQITAKFCGTKKSLVHGSAMAKVMFSGQASMGLFLTPIMLYHIFQLIVVAIFAEKYNKENSDNT</sequence>
<dbReference type="RefSeq" id="WP_183477909.1">
    <property type="nucleotide sequence ID" value="NZ_JACIFO010000007.1"/>
</dbReference>